<name>A0ABY3X5G7_9GAMM</name>
<reference evidence="2 3" key="1">
    <citation type="submission" date="2022-03" db="EMBL/GenBank/DDBJ databases">
        <title>Ignatzschineria rhizosphaerae HR5S32.</title>
        <authorList>
            <person name="Sun J.Q."/>
            <person name="Feng J.Y."/>
        </authorList>
    </citation>
    <scope>NUCLEOTIDE SEQUENCE [LARGE SCALE GENOMIC DNA]</scope>
    <source>
        <strain evidence="2 3">HR5S32</strain>
    </source>
</reference>
<protein>
    <submittedName>
        <fullName evidence="2">RNA-binding S4 domain-containing protein</fullName>
    </submittedName>
</protein>
<dbReference type="Pfam" id="PF13275">
    <property type="entry name" value="S4_2"/>
    <property type="match status" value="1"/>
</dbReference>
<accession>A0ABY3X5G7</accession>
<evidence type="ECO:0000313" key="2">
    <source>
        <dbReference type="EMBL" id="UNM97520.1"/>
    </source>
</evidence>
<dbReference type="InterPro" id="IPR036986">
    <property type="entry name" value="S4_RNA-bd_sf"/>
</dbReference>
<organism evidence="2 3">
    <name type="scientific">Ignatzschineria rhizosphaerae</name>
    <dbReference type="NCBI Taxonomy" id="2923279"/>
    <lineage>
        <taxon>Bacteria</taxon>
        <taxon>Pseudomonadati</taxon>
        <taxon>Pseudomonadota</taxon>
        <taxon>Gammaproteobacteria</taxon>
        <taxon>Cardiobacteriales</taxon>
        <taxon>Ignatzschineriaceae</taxon>
        <taxon>Ignatzschineria</taxon>
    </lineage>
</organism>
<keyword evidence="3" id="KW-1185">Reference proteome</keyword>
<dbReference type="EMBL" id="CP093379">
    <property type="protein sequence ID" value="UNM97520.1"/>
    <property type="molecule type" value="Genomic_DNA"/>
</dbReference>
<dbReference type="PROSITE" id="PS50889">
    <property type="entry name" value="S4"/>
    <property type="match status" value="1"/>
</dbReference>
<proteinExistence type="predicted"/>
<gene>
    <name evidence="2" type="ORF">MMG00_00365</name>
</gene>
<keyword evidence="1" id="KW-0694">RNA-binding</keyword>
<evidence type="ECO:0000313" key="3">
    <source>
        <dbReference type="Proteomes" id="UP000829542"/>
    </source>
</evidence>
<dbReference type="Proteomes" id="UP000829542">
    <property type="component" value="Chromosome"/>
</dbReference>
<sequence length="79" mass="8442">MKEAFYLENHPHVALNDLLKMTGIAETGGRAKLMVADELISVNGALELRKTAKILAGSVVTGTIDGQDFEITVLEGFPA</sequence>
<dbReference type="Gene3D" id="3.10.290.10">
    <property type="entry name" value="RNA-binding S4 domain"/>
    <property type="match status" value="1"/>
</dbReference>
<evidence type="ECO:0000256" key="1">
    <source>
        <dbReference type="PROSITE-ProRule" id="PRU00182"/>
    </source>
</evidence>
<dbReference type="SUPFAM" id="SSF55174">
    <property type="entry name" value="Alpha-L RNA-binding motif"/>
    <property type="match status" value="1"/>
</dbReference>